<dbReference type="PRINTS" id="PR00344">
    <property type="entry name" value="BCTRLSENSOR"/>
</dbReference>
<dbReference type="Gene3D" id="1.10.287.130">
    <property type="match status" value="1"/>
</dbReference>
<reference evidence="15" key="1">
    <citation type="journal article" date="2021" name="Curr. Microbiol.">
        <title>Complete genome of nocamycin-producing strain Saccharothrix syringae NRRL B-16468 reveals the biosynthetic potential for secondary metabolites.</title>
        <authorList>
            <person name="Mo X."/>
            <person name="Yang S."/>
        </authorList>
    </citation>
    <scope>NUCLEOTIDE SEQUENCE [LARGE SCALE GENOMIC DNA]</scope>
    <source>
        <strain evidence="15">ATCC 51364 / DSM 43886 / JCM 6844 / KCTC 9398 / NBRC 14523 / NRRL B-16468 / INA 2240</strain>
    </source>
</reference>
<dbReference type="PROSITE" id="PS50885">
    <property type="entry name" value="HAMP"/>
    <property type="match status" value="1"/>
</dbReference>
<evidence type="ECO:0000313" key="15">
    <source>
        <dbReference type="Proteomes" id="UP000325787"/>
    </source>
</evidence>
<evidence type="ECO:0000256" key="3">
    <source>
        <dbReference type="ARBA" id="ARBA00012438"/>
    </source>
</evidence>
<dbReference type="EMBL" id="CP034550">
    <property type="protein sequence ID" value="QFZ24444.1"/>
    <property type="molecule type" value="Genomic_DNA"/>
</dbReference>
<keyword evidence="15" id="KW-1185">Reference proteome</keyword>
<dbReference type="PANTHER" id="PTHR45436">
    <property type="entry name" value="SENSOR HISTIDINE KINASE YKOH"/>
    <property type="match status" value="1"/>
</dbReference>
<dbReference type="InterPro" id="IPR005467">
    <property type="entry name" value="His_kinase_dom"/>
</dbReference>
<keyword evidence="7 14" id="KW-0418">Kinase</keyword>
<feature type="transmembrane region" description="Helical" evidence="11">
    <location>
        <begin position="127"/>
        <end position="150"/>
    </location>
</feature>
<evidence type="ECO:0000256" key="7">
    <source>
        <dbReference type="ARBA" id="ARBA00022777"/>
    </source>
</evidence>
<organism evidence="14 15">
    <name type="scientific">Saccharothrix syringae</name>
    <name type="common">Nocardiopsis syringae</name>
    <dbReference type="NCBI Taxonomy" id="103733"/>
    <lineage>
        <taxon>Bacteria</taxon>
        <taxon>Bacillati</taxon>
        <taxon>Actinomycetota</taxon>
        <taxon>Actinomycetes</taxon>
        <taxon>Pseudonocardiales</taxon>
        <taxon>Pseudonocardiaceae</taxon>
        <taxon>Saccharothrix</taxon>
    </lineage>
</organism>
<dbReference type="GO" id="GO:0005886">
    <property type="term" value="C:plasma membrane"/>
    <property type="evidence" value="ECO:0007669"/>
    <property type="project" value="UniProtKB-SubCell"/>
</dbReference>
<dbReference type="AlphaFoldDB" id="A0A5Q0HEP5"/>
<dbReference type="Gene3D" id="3.30.565.10">
    <property type="entry name" value="Histidine kinase-like ATPase, C-terminal domain"/>
    <property type="match status" value="1"/>
</dbReference>
<proteinExistence type="predicted"/>
<evidence type="ECO:0000256" key="1">
    <source>
        <dbReference type="ARBA" id="ARBA00000085"/>
    </source>
</evidence>
<dbReference type="InterPro" id="IPR003594">
    <property type="entry name" value="HATPase_dom"/>
</dbReference>
<dbReference type="EC" id="2.7.13.3" evidence="3"/>
<evidence type="ECO:0000256" key="10">
    <source>
        <dbReference type="ARBA" id="ARBA00023136"/>
    </source>
</evidence>
<dbReference type="PROSITE" id="PS50109">
    <property type="entry name" value="HIS_KIN"/>
    <property type="match status" value="1"/>
</dbReference>
<dbReference type="Proteomes" id="UP000325787">
    <property type="component" value="Chromosome"/>
</dbReference>
<evidence type="ECO:0000259" key="13">
    <source>
        <dbReference type="PROSITE" id="PS50885"/>
    </source>
</evidence>
<dbReference type="SUPFAM" id="SSF55874">
    <property type="entry name" value="ATPase domain of HSP90 chaperone/DNA topoisomerase II/histidine kinase"/>
    <property type="match status" value="1"/>
</dbReference>
<evidence type="ECO:0000256" key="11">
    <source>
        <dbReference type="SAM" id="Phobius"/>
    </source>
</evidence>
<dbReference type="Pfam" id="PF00512">
    <property type="entry name" value="HisKA"/>
    <property type="match status" value="1"/>
</dbReference>
<dbReference type="InterPro" id="IPR050428">
    <property type="entry name" value="TCS_sensor_his_kinase"/>
</dbReference>
<dbReference type="InterPro" id="IPR036890">
    <property type="entry name" value="HATPase_C_sf"/>
</dbReference>
<feature type="domain" description="Histidine kinase" evidence="12">
    <location>
        <begin position="215"/>
        <end position="423"/>
    </location>
</feature>
<gene>
    <name evidence="14" type="ORF">EKG83_23325</name>
</gene>
<dbReference type="CDD" id="cd00075">
    <property type="entry name" value="HATPase"/>
    <property type="match status" value="1"/>
</dbReference>
<evidence type="ECO:0000313" key="14">
    <source>
        <dbReference type="EMBL" id="QFZ24444.1"/>
    </source>
</evidence>
<dbReference type="InterPro" id="IPR004358">
    <property type="entry name" value="Sig_transdc_His_kin-like_C"/>
</dbReference>
<keyword evidence="6 11" id="KW-0812">Transmembrane</keyword>
<dbReference type="SMART" id="SM00387">
    <property type="entry name" value="HATPase_c"/>
    <property type="match status" value="1"/>
</dbReference>
<keyword evidence="9" id="KW-0902">Two-component regulatory system</keyword>
<accession>A0A5Q0HEP5</accession>
<feature type="domain" description="HAMP" evidence="13">
    <location>
        <begin position="154"/>
        <end position="207"/>
    </location>
</feature>
<dbReference type="SMART" id="SM00304">
    <property type="entry name" value="HAMP"/>
    <property type="match status" value="1"/>
</dbReference>
<evidence type="ECO:0000256" key="5">
    <source>
        <dbReference type="ARBA" id="ARBA00022679"/>
    </source>
</evidence>
<name>A0A5Q0HEP5_SACSY</name>
<evidence type="ECO:0000256" key="4">
    <source>
        <dbReference type="ARBA" id="ARBA00022553"/>
    </source>
</evidence>
<dbReference type="OrthoDB" id="9786919at2"/>
<dbReference type="InterPro" id="IPR003660">
    <property type="entry name" value="HAMP_dom"/>
</dbReference>
<dbReference type="KEGG" id="ssyi:EKG83_23325"/>
<dbReference type="SUPFAM" id="SSF47384">
    <property type="entry name" value="Homodimeric domain of signal transducing histidine kinase"/>
    <property type="match status" value="1"/>
</dbReference>
<dbReference type="GO" id="GO:0000155">
    <property type="term" value="F:phosphorelay sensor kinase activity"/>
    <property type="evidence" value="ECO:0007669"/>
    <property type="project" value="InterPro"/>
</dbReference>
<evidence type="ECO:0000256" key="6">
    <source>
        <dbReference type="ARBA" id="ARBA00022692"/>
    </source>
</evidence>
<comment type="subcellular location">
    <subcellularLocation>
        <location evidence="2">Cell membrane</location>
    </subcellularLocation>
</comment>
<dbReference type="InterPro" id="IPR003661">
    <property type="entry name" value="HisK_dim/P_dom"/>
</dbReference>
<keyword evidence="5" id="KW-0808">Transferase</keyword>
<dbReference type="CDD" id="cd06225">
    <property type="entry name" value="HAMP"/>
    <property type="match status" value="1"/>
</dbReference>
<dbReference type="CDD" id="cd00082">
    <property type="entry name" value="HisKA"/>
    <property type="match status" value="1"/>
</dbReference>
<protein>
    <recommendedName>
        <fullName evidence="3">histidine kinase</fullName>
        <ecNumber evidence="3">2.7.13.3</ecNumber>
    </recommendedName>
</protein>
<dbReference type="SMART" id="SM00388">
    <property type="entry name" value="HisKA"/>
    <property type="match status" value="1"/>
</dbReference>
<dbReference type="PANTHER" id="PTHR45436:SF5">
    <property type="entry name" value="SENSOR HISTIDINE KINASE TRCS"/>
    <property type="match status" value="1"/>
</dbReference>
<keyword evidence="4" id="KW-0597">Phosphoprotein</keyword>
<sequence length="430" mass="47415">MAIPITTLAYFNLLTMKDDLSRPELGMTKTTTLCLTRTPSTTTRGPEPTTLCTDRTGQLAISSENSTYTASHTSTQFIPKLSLFPFSGPPDEGYKITVDTKNRLLYTRTDDIPTEEKARFDRTQNTVNGLVLATTATVLGMLSVFGAVVWTATARVLRPVEAIRREMADITEHDLTRRVPVPRTRNEIAALANTVNATLDRLETAVQDNRRFVADASHELRSPIAALRAELEIATTHPGQADWPAVVDAALADTHRLQDLAGDLLLLTRLDHTTTGYDGTVDLTELVRDHTDRRRTHHTLDVDLPDHPVPVRGSRPLLDRLLGNLLDNAERHATTAITVRLDAADDQAVLEVLDDGPGIPPEDRERVFDRFTRLDDARTRDTGGTGLGLSIARRIATNHHGMLQVIQRGRGGACFVVVFPLVLRRLPAVD</sequence>
<evidence type="ECO:0000256" key="2">
    <source>
        <dbReference type="ARBA" id="ARBA00004236"/>
    </source>
</evidence>
<dbReference type="Pfam" id="PF02518">
    <property type="entry name" value="HATPase_c"/>
    <property type="match status" value="1"/>
</dbReference>
<dbReference type="InterPro" id="IPR036097">
    <property type="entry name" value="HisK_dim/P_sf"/>
</dbReference>
<dbReference type="Pfam" id="PF00672">
    <property type="entry name" value="HAMP"/>
    <property type="match status" value="1"/>
</dbReference>
<keyword evidence="8 11" id="KW-1133">Transmembrane helix</keyword>
<evidence type="ECO:0000256" key="8">
    <source>
        <dbReference type="ARBA" id="ARBA00022989"/>
    </source>
</evidence>
<comment type="catalytic activity">
    <reaction evidence="1">
        <text>ATP + protein L-histidine = ADP + protein N-phospho-L-histidine.</text>
        <dbReference type="EC" id="2.7.13.3"/>
    </reaction>
</comment>
<dbReference type="SUPFAM" id="SSF158472">
    <property type="entry name" value="HAMP domain-like"/>
    <property type="match status" value="1"/>
</dbReference>
<evidence type="ECO:0000256" key="9">
    <source>
        <dbReference type="ARBA" id="ARBA00023012"/>
    </source>
</evidence>
<keyword evidence="10 11" id="KW-0472">Membrane</keyword>
<evidence type="ECO:0000259" key="12">
    <source>
        <dbReference type="PROSITE" id="PS50109"/>
    </source>
</evidence>